<accession>A0AAD9GX85</accession>
<feature type="transmembrane region" description="Helical" evidence="1">
    <location>
        <begin position="735"/>
        <end position="755"/>
    </location>
</feature>
<reference evidence="2" key="1">
    <citation type="submission" date="2023-08" db="EMBL/GenBank/DDBJ databases">
        <title>Reference Genome Resource for the Citrus Pathogen Phytophthora citrophthora.</title>
        <authorList>
            <person name="Moller H."/>
            <person name="Coetzee B."/>
            <person name="Rose L.J."/>
            <person name="Van Niekerk J.M."/>
        </authorList>
    </citation>
    <scope>NUCLEOTIDE SEQUENCE</scope>
    <source>
        <strain evidence="2">STE-U-9442</strain>
    </source>
</reference>
<keyword evidence="1" id="KW-0472">Membrane</keyword>
<dbReference type="EMBL" id="JASMQC010000003">
    <property type="protein sequence ID" value="KAK1946754.1"/>
    <property type="molecule type" value="Genomic_DNA"/>
</dbReference>
<feature type="transmembrane region" description="Helical" evidence="1">
    <location>
        <begin position="856"/>
        <end position="878"/>
    </location>
</feature>
<feature type="transmembrane region" description="Helical" evidence="1">
    <location>
        <begin position="800"/>
        <end position="819"/>
    </location>
</feature>
<feature type="transmembrane region" description="Helical" evidence="1">
    <location>
        <begin position="576"/>
        <end position="599"/>
    </location>
</feature>
<feature type="transmembrane region" description="Helical" evidence="1">
    <location>
        <begin position="177"/>
        <end position="201"/>
    </location>
</feature>
<organism evidence="2 3">
    <name type="scientific">Phytophthora citrophthora</name>
    <dbReference type="NCBI Taxonomy" id="4793"/>
    <lineage>
        <taxon>Eukaryota</taxon>
        <taxon>Sar</taxon>
        <taxon>Stramenopiles</taxon>
        <taxon>Oomycota</taxon>
        <taxon>Peronosporomycetes</taxon>
        <taxon>Peronosporales</taxon>
        <taxon>Peronosporaceae</taxon>
        <taxon>Phytophthora</taxon>
    </lineage>
</organism>
<feature type="transmembrane region" description="Helical" evidence="1">
    <location>
        <begin position="75"/>
        <end position="100"/>
    </location>
</feature>
<evidence type="ECO:0000313" key="3">
    <source>
        <dbReference type="Proteomes" id="UP001259832"/>
    </source>
</evidence>
<proteinExistence type="predicted"/>
<sequence>MKLPLVPTNSLRWLDANLCLKVPRQVVLPEYWNRLKSIMRKLWNVLRRVGEAWISVQVEFQGRYSVKRLSRFKDYMVVTSFTRVMAIAFLSPLPCLLLALIVEAVPLEDPARGVRDNWVFLIRFGFVTGLMVGSMVFTMGRNVPALIVKTRHVLTIAVLSATAAVATLYAVGSTTVFPVPFTMLLASPPSIVVYGICFAIFWGRQFKADPAIQKEMEQQTTVLNCQVSLTLIYPMYIFGFTSFTGVYQTIFVVVLPIIKLLAKNWVSRALKGHNDLKPEAVIFNVEVFNALYIANALQVASTQASTVTIMAVDVLHFWISMSDVLKTIKNVKILMAKIPEGHPIAAENFVQIAMRLLDLEAQHLSKTTSHFTDTSHPTWRAQIEFWVNENSPAKQKPVSWIDESEGEDVAAKAPSQIRKPALGTRVFPVRSQQIQGWLQSKDSSRMMSKALKPMTGLAIPTGLDSIFSRNERALFIRESARVLFITEYVVLVEYVEVVLPIVYCAHHAVVYNLHNRAYYPALASLSTPEFTSTISHVIIYSSLEFASLVVAMVLLQRTLGFSPLRQLSFVLENQAGIIQGKLLILLIYVMQISLVHIGADFSFKFAWLHSSNPTTMSKWLHSTAQRLWAAWISVQVEFQGRYSVDRLQRLDFYSTHLSTVRLVLILLMTPLPSLMISLLKEIPPLNPPEAGVFNNKVFFFRSWLVLAFIGGNILVQMGQSAPRLKLTSSQVVASALLASGVSVTIIYILCVLIAFPLPFGLLIVAPPDVIMITACFVYISGPRWRADPNLWNDVKRQLSVFNCQVALTFIYPIYTYGFVSLTGVHQAMFVVVLPVIQLIAKNWVSRQHTDNDLKPEGVIFIVEVFNALYVSNALHYASSLKTTATIMAIDFLHFWVSMFDVVEALNEVKILMKKIPRGHPVAKENFVQIAMRILDVQKMQKMTSKTSSTGTATMSWRSRMEAWISSRSALKTGVLREASPIKSESGYSISRLLMASRRARVFPVRPPRHRKVVKAAVRVSPGVIAMANPVEVFGLETIFSSDERALFIRRSARVLFITEYIVLIEYAEVVLPIVYSVHQAVLYNMHNRAYYPTLAEMSSVELLSSIKNVMLYSSLEFVSLIMALVVLKRMLGFSTLHQLAFVLETQASMVQSKLTTLFVYVMQVPLAHLGADFSFKFAWLHT</sequence>
<feature type="transmembrane region" description="Helical" evidence="1">
    <location>
        <begin position="761"/>
        <end position="779"/>
    </location>
</feature>
<dbReference type="Proteomes" id="UP001259832">
    <property type="component" value="Unassembled WGS sequence"/>
</dbReference>
<gene>
    <name evidence="2" type="ORF">P3T76_002306</name>
</gene>
<name>A0AAD9GX85_9STRA</name>
<feature type="transmembrane region" description="Helical" evidence="1">
    <location>
        <begin position="659"/>
        <end position="678"/>
    </location>
</feature>
<feature type="transmembrane region" description="Helical" evidence="1">
    <location>
        <begin position="245"/>
        <end position="262"/>
    </location>
</feature>
<feature type="transmembrane region" description="Helical" evidence="1">
    <location>
        <begin position="698"/>
        <end position="715"/>
    </location>
</feature>
<keyword evidence="3" id="KW-1185">Reference proteome</keyword>
<keyword evidence="1" id="KW-1133">Transmembrane helix</keyword>
<dbReference type="AlphaFoldDB" id="A0AAD9GX85"/>
<evidence type="ECO:0000256" key="1">
    <source>
        <dbReference type="SAM" id="Phobius"/>
    </source>
</evidence>
<keyword evidence="1" id="KW-0812">Transmembrane</keyword>
<comment type="caution">
    <text evidence="2">The sequence shown here is derived from an EMBL/GenBank/DDBJ whole genome shotgun (WGS) entry which is preliminary data.</text>
</comment>
<feature type="transmembrane region" description="Helical" evidence="1">
    <location>
        <begin position="120"/>
        <end position="140"/>
    </location>
</feature>
<feature type="transmembrane region" description="Helical" evidence="1">
    <location>
        <begin position="152"/>
        <end position="171"/>
    </location>
</feature>
<evidence type="ECO:0000313" key="2">
    <source>
        <dbReference type="EMBL" id="KAK1946754.1"/>
    </source>
</evidence>
<protein>
    <submittedName>
        <fullName evidence="2">Uncharacterized protein</fullName>
    </submittedName>
</protein>
<feature type="transmembrane region" description="Helical" evidence="1">
    <location>
        <begin position="534"/>
        <end position="555"/>
    </location>
</feature>
<feature type="transmembrane region" description="Helical" evidence="1">
    <location>
        <begin position="1054"/>
        <end position="1075"/>
    </location>
</feature>
<feature type="transmembrane region" description="Helical" evidence="1">
    <location>
        <begin position="1109"/>
        <end position="1127"/>
    </location>
</feature>
<feature type="transmembrane region" description="Helical" evidence="1">
    <location>
        <begin position="482"/>
        <end position="503"/>
    </location>
</feature>